<keyword evidence="2" id="KW-1185">Reference proteome</keyword>
<organism evidence="1 2">
    <name type="scientific">Pipistrellus kuhlii</name>
    <name type="common">Kuhl's pipistrelle</name>
    <dbReference type="NCBI Taxonomy" id="59472"/>
    <lineage>
        <taxon>Eukaryota</taxon>
        <taxon>Metazoa</taxon>
        <taxon>Chordata</taxon>
        <taxon>Craniata</taxon>
        <taxon>Vertebrata</taxon>
        <taxon>Euteleostomi</taxon>
        <taxon>Mammalia</taxon>
        <taxon>Eutheria</taxon>
        <taxon>Laurasiatheria</taxon>
        <taxon>Chiroptera</taxon>
        <taxon>Yangochiroptera</taxon>
        <taxon>Vespertilionidae</taxon>
        <taxon>Pipistrellus</taxon>
    </lineage>
</organism>
<gene>
    <name evidence="1" type="ORF">mPipKuh1_009115</name>
</gene>
<evidence type="ECO:0000313" key="2">
    <source>
        <dbReference type="Proteomes" id="UP000558488"/>
    </source>
</evidence>
<sequence length="128" mass="14488">MSAVLQMGFWDSGRRVMGAKESPKSGRRETRRSRKIENVATFPSGCWGNCVFHPRGSGRKTGQDWEILALLTPVRGSHAWDLVQGYVTLEIKQSIALAYFHFPQSHTIAQHLQKPGSLEKAFRNRTFT</sequence>
<reference evidence="1 2" key="1">
    <citation type="journal article" date="2020" name="Nature">
        <title>Six reference-quality genomes reveal evolution of bat adaptations.</title>
        <authorList>
            <person name="Jebb D."/>
            <person name="Huang Z."/>
            <person name="Pippel M."/>
            <person name="Hughes G.M."/>
            <person name="Lavrichenko K."/>
            <person name="Devanna P."/>
            <person name="Winkler S."/>
            <person name="Jermiin L.S."/>
            <person name="Skirmuntt E.C."/>
            <person name="Katzourakis A."/>
            <person name="Burkitt-Gray L."/>
            <person name="Ray D.A."/>
            <person name="Sullivan K.A.M."/>
            <person name="Roscito J.G."/>
            <person name="Kirilenko B.M."/>
            <person name="Davalos L.M."/>
            <person name="Corthals A.P."/>
            <person name="Power M.L."/>
            <person name="Jones G."/>
            <person name="Ransome R.D."/>
            <person name="Dechmann D.K.N."/>
            <person name="Locatelli A.G."/>
            <person name="Puechmaille S.J."/>
            <person name="Fedrigo O."/>
            <person name="Jarvis E.D."/>
            <person name="Hiller M."/>
            <person name="Vernes S.C."/>
            <person name="Myers E.W."/>
            <person name="Teeling E.C."/>
        </authorList>
    </citation>
    <scope>NUCLEOTIDE SEQUENCE [LARGE SCALE GENOMIC DNA]</scope>
    <source>
        <strain evidence="1">MPipKuh1</strain>
        <tissue evidence="1">Flight muscle</tissue>
    </source>
</reference>
<dbReference type="Proteomes" id="UP000558488">
    <property type="component" value="Unassembled WGS sequence"/>
</dbReference>
<dbReference type="EMBL" id="JACAGB010000020">
    <property type="protein sequence ID" value="KAF6311928.1"/>
    <property type="molecule type" value="Genomic_DNA"/>
</dbReference>
<protein>
    <submittedName>
        <fullName evidence="1">Uncharacterized protein</fullName>
    </submittedName>
</protein>
<evidence type="ECO:0000313" key="1">
    <source>
        <dbReference type="EMBL" id="KAF6311928.1"/>
    </source>
</evidence>
<proteinExistence type="predicted"/>
<dbReference type="AlphaFoldDB" id="A0A7J7UGG2"/>
<accession>A0A7J7UGG2</accession>
<name>A0A7J7UGG2_PIPKU</name>
<comment type="caution">
    <text evidence="1">The sequence shown here is derived from an EMBL/GenBank/DDBJ whole genome shotgun (WGS) entry which is preliminary data.</text>
</comment>